<comment type="caution">
    <text evidence="3">The sequence shown here is derived from an EMBL/GenBank/DDBJ whole genome shotgun (WGS) entry which is preliminary data.</text>
</comment>
<dbReference type="PANTHER" id="PTHR11365">
    <property type="entry name" value="5-OXOPROLINASE RELATED"/>
    <property type="match status" value="1"/>
</dbReference>
<accession>A0ABQ0A628</accession>
<protein>
    <submittedName>
        <fullName evidence="3">Hydantoinase/oxoprolinase family protein</fullName>
    </submittedName>
</protein>
<evidence type="ECO:0000313" key="4">
    <source>
        <dbReference type="Proteomes" id="UP001465153"/>
    </source>
</evidence>
<evidence type="ECO:0000259" key="1">
    <source>
        <dbReference type="Pfam" id="PF01968"/>
    </source>
</evidence>
<dbReference type="InterPro" id="IPR002821">
    <property type="entry name" value="Hydantoinase_A"/>
</dbReference>
<organism evidence="3 4">
    <name type="scientific">Sessilibacter corallicola</name>
    <dbReference type="NCBI Taxonomy" id="2904075"/>
    <lineage>
        <taxon>Bacteria</taxon>
        <taxon>Pseudomonadati</taxon>
        <taxon>Pseudomonadota</taxon>
        <taxon>Gammaproteobacteria</taxon>
        <taxon>Cellvibrionales</taxon>
        <taxon>Cellvibrionaceae</taxon>
        <taxon>Sessilibacter</taxon>
    </lineage>
</organism>
<sequence>MQNQALNNKKYLVGVDTGGTFTDFVIVESDTATINVLKVLSTPDNPAEAILSGLHEAGLASALADGEVIVVHGSTVATNAALERKGVKTVYVTNKGFKDTLTIGRQTREELYNLKPLSVTPPVPEELCLEVDVRLDANGEHINTLSPEDIDQLRHQLDALAPESVAINLLFSYLNDEDEIRLAKDLSEKYFVSHSSDVLPEPNEYERGIATWLNAYLGPKVQGYLNHLKQGVGDSPLAIMQSNGGTMDAEQAGNRAVDLLLSGPAGGIAAAHKLSQSVADSKLLTFDMGGTSTDVALLNGDITLTSEGRIGPYPVAVPMVDIYTIGAGGGSVAFVDNGGMLQVGPESAGAKPGPACYNQGGTRATVTDANAVLGRLLTDQCLAGGLPLQLDKAQQAISDVADALGCELIEAAAGIITLVNEHMAAALRVMSVQRGLDPKEFSLCCFGGAGGLHVCALAENLGMNQAVVPAHAGVYSALGMLVAPKLRQSSQSYVCLLESLSEQKLAKIVHKLCGKVSAQLTSEGVDNKNIEHQVSLDLRYKGQSFCLQIPYQNPNQLEQAFHQLHRQKYGHELPLPVELVTVRVQAKAVAIAEKYLEFSQLPNQTNTTQTPQRQLNLAMIGTTGHYQREHLAAGITYQGPALITEPTSTILVEKGWQFFVDNSGNILLEKQ</sequence>
<dbReference type="InterPro" id="IPR008040">
    <property type="entry name" value="Hydant_A_N"/>
</dbReference>
<dbReference type="EMBL" id="BAABWN010000002">
    <property type="protein sequence ID" value="GAA6167094.1"/>
    <property type="molecule type" value="Genomic_DNA"/>
</dbReference>
<gene>
    <name evidence="3" type="ORF">NBRC116591_09040</name>
</gene>
<evidence type="ECO:0000259" key="2">
    <source>
        <dbReference type="Pfam" id="PF05378"/>
    </source>
</evidence>
<dbReference type="PANTHER" id="PTHR11365:SF23">
    <property type="entry name" value="HYPOTHETICAL 5-OXOPROLINASE (EUROFUNG)-RELATED"/>
    <property type="match status" value="1"/>
</dbReference>
<name>A0ABQ0A628_9GAMM</name>
<dbReference type="RefSeq" id="WP_353301823.1">
    <property type="nucleotide sequence ID" value="NZ_BAABWN010000002.1"/>
</dbReference>
<dbReference type="Pfam" id="PF05378">
    <property type="entry name" value="Hydant_A_N"/>
    <property type="match status" value="1"/>
</dbReference>
<dbReference type="Proteomes" id="UP001465153">
    <property type="component" value="Unassembled WGS sequence"/>
</dbReference>
<feature type="domain" description="Hydantoinase/oxoprolinase N-terminal" evidence="2">
    <location>
        <begin position="13"/>
        <end position="188"/>
    </location>
</feature>
<reference evidence="3 4" key="1">
    <citation type="submission" date="2024-04" db="EMBL/GenBank/DDBJ databases">
        <title>Draft genome sequence of Sessilibacter corallicola NBRC 116591.</title>
        <authorList>
            <person name="Miyakawa T."/>
            <person name="Kusuya Y."/>
            <person name="Miura T."/>
        </authorList>
    </citation>
    <scope>NUCLEOTIDE SEQUENCE [LARGE SCALE GENOMIC DNA]</scope>
    <source>
        <strain evidence="3 4">KU-00831-HH</strain>
    </source>
</reference>
<dbReference type="Pfam" id="PF01968">
    <property type="entry name" value="Hydantoinase_A"/>
    <property type="match status" value="1"/>
</dbReference>
<proteinExistence type="predicted"/>
<dbReference type="InterPro" id="IPR045079">
    <property type="entry name" value="Oxoprolinase-like"/>
</dbReference>
<keyword evidence="4" id="KW-1185">Reference proteome</keyword>
<feature type="domain" description="Hydantoinase A/oxoprolinase" evidence="1">
    <location>
        <begin position="207"/>
        <end position="483"/>
    </location>
</feature>
<evidence type="ECO:0000313" key="3">
    <source>
        <dbReference type="EMBL" id="GAA6167094.1"/>
    </source>
</evidence>